<protein>
    <recommendedName>
        <fullName evidence="4">DDT domain-containing protein</fullName>
    </recommendedName>
</protein>
<evidence type="ECO:0000256" key="1">
    <source>
        <dbReference type="ARBA" id="ARBA00004123"/>
    </source>
</evidence>
<evidence type="ECO:0000256" key="3">
    <source>
        <dbReference type="SAM" id="MobiDB-lite"/>
    </source>
</evidence>
<name>A0AAD4W6E6_PRUDU</name>
<accession>A0AAD4W6E6</accession>
<evidence type="ECO:0000256" key="2">
    <source>
        <dbReference type="ARBA" id="ARBA00023242"/>
    </source>
</evidence>
<dbReference type="PANTHER" id="PTHR36968:SF8">
    <property type="entry name" value="HOMEOBOX-DDT DOMAIN PROTEIN RLT3 ISOFORM X1"/>
    <property type="match status" value="1"/>
</dbReference>
<feature type="compositionally biased region" description="Polar residues" evidence="3">
    <location>
        <begin position="231"/>
        <end position="241"/>
    </location>
</feature>
<dbReference type="PROSITE" id="PS50827">
    <property type="entry name" value="DDT"/>
    <property type="match status" value="1"/>
</dbReference>
<keyword evidence="2" id="KW-0539">Nucleus</keyword>
<evidence type="ECO:0000259" key="4">
    <source>
        <dbReference type="PROSITE" id="PS50827"/>
    </source>
</evidence>
<comment type="caution">
    <text evidence="5">The sequence shown here is derived from an EMBL/GenBank/DDBJ whole genome shotgun (WGS) entry which is preliminary data.</text>
</comment>
<dbReference type="Pfam" id="PF02791">
    <property type="entry name" value="DDT"/>
    <property type="match status" value="1"/>
</dbReference>
<dbReference type="Proteomes" id="UP001054821">
    <property type="component" value="Chromosome 3"/>
</dbReference>
<proteinExistence type="predicted"/>
<reference evidence="5 6" key="1">
    <citation type="journal article" date="2022" name="G3 (Bethesda)">
        <title>Whole-genome sequence and methylome profiling of the almond [Prunus dulcis (Mill.) D.A. Webb] cultivar 'Nonpareil'.</title>
        <authorList>
            <person name="D'Amico-Willman K.M."/>
            <person name="Ouma W.Z."/>
            <person name="Meulia T."/>
            <person name="Sideli G.M."/>
            <person name="Gradziel T.M."/>
            <person name="Fresnedo-Ramirez J."/>
        </authorList>
    </citation>
    <scope>NUCLEOTIDE SEQUENCE [LARGE SCALE GENOMIC DNA]</scope>
    <source>
        <strain evidence="5">Clone GOH B32 T37-40</strain>
    </source>
</reference>
<dbReference type="InterPro" id="IPR044977">
    <property type="entry name" value="RLT1-3"/>
</dbReference>
<feature type="region of interest" description="Disordered" evidence="3">
    <location>
        <begin position="204"/>
        <end position="241"/>
    </location>
</feature>
<evidence type="ECO:0000313" key="6">
    <source>
        <dbReference type="Proteomes" id="UP001054821"/>
    </source>
</evidence>
<dbReference type="PANTHER" id="PTHR36968">
    <property type="entry name" value="HOMEOBOX-DDT DOMAIN PROTEIN RLT2"/>
    <property type="match status" value="1"/>
</dbReference>
<dbReference type="GO" id="GO:0005634">
    <property type="term" value="C:nucleus"/>
    <property type="evidence" value="ECO:0007669"/>
    <property type="project" value="UniProtKB-SubCell"/>
</dbReference>
<organism evidence="5 6">
    <name type="scientific">Prunus dulcis</name>
    <name type="common">Almond</name>
    <name type="synonym">Amygdalus dulcis</name>
    <dbReference type="NCBI Taxonomy" id="3755"/>
    <lineage>
        <taxon>Eukaryota</taxon>
        <taxon>Viridiplantae</taxon>
        <taxon>Streptophyta</taxon>
        <taxon>Embryophyta</taxon>
        <taxon>Tracheophyta</taxon>
        <taxon>Spermatophyta</taxon>
        <taxon>Magnoliopsida</taxon>
        <taxon>eudicotyledons</taxon>
        <taxon>Gunneridae</taxon>
        <taxon>Pentapetalae</taxon>
        <taxon>rosids</taxon>
        <taxon>fabids</taxon>
        <taxon>Rosales</taxon>
        <taxon>Rosaceae</taxon>
        <taxon>Amygdaloideae</taxon>
        <taxon>Amygdaleae</taxon>
        <taxon>Prunus</taxon>
    </lineage>
</organism>
<sequence>MTVWRATNPDARDFPVDMGFANLCIMKTGNSEQKIANYDILKKNIHQVFHFLYTYVVMVDISSFTIDEFAQAFQDKDSLLLGKIHVALLKLLLSNVENQESTLEFWKRSLAKPFNMDINTASSTGCRWFWFKARCKAKGLARVLLEQGIHGLKVSELAKSLQICELNLSSGIEELESLIGSTLSSDITLFEKISSSTYRVRINSSEKKVEESQSNTEDSSGAVDDDLGDSGTCSSDADSGCNSGNSKIKKLTYMNHGKNKDNMVIV</sequence>
<feature type="domain" description="DDT" evidence="4">
    <location>
        <begin position="39"/>
        <end position="98"/>
    </location>
</feature>
<dbReference type="AlphaFoldDB" id="A0AAD4W6E6"/>
<evidence type="ECO:0000313" key="5">
    <source>
        <dbReference type="EMBL" id="KAI5336904.1"/>
    </source>
</evidence>
<comment type="subcellular location">
    <subcellularLocation>
        <location evidence="1">Nucleus</location>
    </subcellularLocation>
</comment>
<dbReference type="EMBL" id="JAJFAZ020000003">
    <property type="protein sequence ID" value="KAI5336904.1"/>
    <property type="molecule type" value="Genomic_DNA"/>
</dbReference>
<gene>
    <name evidence="5" type="ORF">L3X38_016173</name>
</gene>
<dbReference type="GO" id="GO:0006357">
    <property type="term" value="P:regulation of transcription by RNA polymerase II"/>
    <property type="evidence" value="ECO:0007669"/>
    <property type="project" value="InterPro"/>
</dbReference>
<dbReference type="InterPro" id="IPR018501">
    <property type="entry name" value="DDT_dom"/>
</dbReference>
<keyword evidence="6" id="KW-1185">Reference proteome</keyword>